<dbReference type="GO" id="GO:0005874">
    <property type="term" value="C:microtubule"/>
    <property type="evidence" value="ECO:0007669"/>
    <property type="project" value="UniProtKB-KW"/>
</dbReference>
<dbReference type="Proteomes" id="UP000054937">
    <property type="component" value="Unassembled WGS sequence"/>
</dbReference>
<evidence type="ECO:0000256" key="15">
    <source>
        <dbReference type="ARBA" id="ARBA00023110"/>
    </source>
</evidence>
<feature type="domain" description="PPIase FKBP-type" evidence="25">
    <location>
        <begin position="24"/>
        <end position="93"/>
    </location>
</feature>
<dbReference type="EC" id="5.2.1.8" evidence="6"/>
<dbReference type="SMART" id="SM00028">
    <property type="entry name" value="TPR"/>
    <property type="match status" value="3"/>
</dbReference>
<dbReference type="InterPro" id="IPR013105">
    <property type="entry name" value="TPR_2"/>
</dbReference>
<keyword evidence="13 24" id="KW-0802">TPR repeat</keyword>
<evidence type="ECO:0000256" key="10">
    <source>
        <dbReference type="ARBA" id="ARBA00022553"/>
    </source>
</evidence>
<sequence>MSGEETQINKFLTKKIVKEGVGNTPQNLQEVFFHYILKDQNQNFLSGTDMNHFVVTIGQNQTHWYIEEALKVMKIGERSELIIKNPEFIKEATEDEKNKFELENFEDQQQLFMEIEIVRFGQLKNNNWDLTHVQRIEKANELKLKGNEQIKAQSYKEAQQFYTEALQIVRNDNCQELKNSLLNNLSLAYLKLKEYQACIQTCKQALEFQNRNIKIYYRLGCAYMFNQDYQDAKNQFNIALKYDPDNNDVKKELENLKIVEKKNIQKQQAQFSKMFK</sequence>
<evidence type="ECO:0000256" key="22">
    <source>
        <dbReference type="ARBA" id="ARBA00032638"/>
    </source>
</evidence>
<evidence type="ECO:0000256" key="14">
    <source>
        <dbReference type="ARBA" id="ARBA00022990"/>
    </source>
</evidence>
<keyword evidence="16" id="KW-0496">Mitochondrion</keyword>
<dbReference type="Pfam" id="PF00254">
    <property type="entry name" value="FKBP_C"/>
    <property type="match status" value="1"/>
</dbReference>
<comment type="subcellular location">
    <subcellularLocation>
        <location evidence="4">Cytoplasm</location>
        <location evidence="4">Cytoskeleton</location>
    </subcellularLocation>
    <subcellularLocation>
        <location evidence="5">Cytoplasm</location>
        <location evidence="5">Cytosol</location>
    </subcellularLocation>
    <subcellularLocation>
        <location evidence="3">Mitochondrion</location>
    </subcellularLocation>
    <subcellularLocation>
        <location evidence="2">Nucleus</location>
    </subcellularLocation>
</comment>
<keyword evidence="14" id="KW-0007">Acetylation</keyword>
<evidence type="ECO:0000256" key="12">
    <source>
        <dbReference type="ARBA" id="ARBA00022737"/>
    </source>
</evidence>
<evidence type="ECO:0000256" key="9">
    <source>
        <dbReference type="ARBA" id="ARBA00022490"/>
    </source>
</evidence>
<evidence type="ECO:0000256" key="6">
    <source>
        <dbReference type="ARBA" id="ARBA00013194"/>
    </source>
</evidence>
<evidence type="ECO:0000256" key="24">
    <source>
        <dbReference type="PROSITE-ProRule" id="PRU00339"/>
    </source>
</evidence>
<evidence type="ECO:0000256" key="4">
    <source>
        <dbReference type="ARBA" id="ARBA00004245"/>
    </source>
</evidence>
<dbReference type="GO" id="GO:0005634">
    <property type="term" value="C:nucleus"/>
    <property type="evidence" value="ECO:0007669"/>
    <property type="project" value="UniProtKB-SubCell"/>
</dbReference>
<gene>
    <name evidence="26" type="ORF">PPERSA_03484</name>
</gene>
<dbReference type="GO" id="GO:0005739">
    <property type="term" value="C:mitochondrion"/>
    <property type="evidence" value="ECO:0007669"/>
    <property type="project" value="UniProtKB-SubCell"/>
</dbReference>
<evidence type="ECO:0000256" key="5">
    <source>
        <dbReference type="ARBA" id="ARBA00004514"/>
    </source>
</evidence>
<evidence type="ECO:0000256" key="18">
    <source>
        <dbReference type="ARBA" id="ARBA00023235"/>
    </source>
</evidence>
<comment type="catalytic activity">
    <reaction evidence="1">
        <text>[protein]-peptidylproline (omega=180) = [protein]-peptidylproline (omega=0)</text>
        <dbReference type="Rhea" id="RHEA:16237"/>
        <dbReference type="Rhea" id="RHEA-COMP:10747"/>
        <dbReference type="Rhea" id="RHEA-COMP:10748"/>
        <dbReference type="ChEBI" id="CHEBI:83833"/>
        <dbReference type="ChEBI" id="CHEBI:83834"/>
        <dbReference type="EC" id="5.2.1.8"/>
    </reaction>
</comment>
<comment type="caution">
    <text evidence="26">The sequence shown here is derived from an EMBL/GenBank/DDBJ whole genome shotgun (WGS) entry which is preliminary data.</text>
</comment>
<dbReference type="InterPro" id="IPR019734">
    <property type="entry name" value="TPR_rpt"/>
</dbReference>
<dbReference type="EMBL" id="LDAU01000205">
    <property type="protein sequence ID" value="KRW99683.1"/>
    <property type="molecule type" value="Genomic_DNA"/>
</dbReference>
<keyword evidence="10" id="KW-0597">Phosphoprotein</keyword>
<evidence type="ECO:0000256" key="23">
    <source>
        <dbReference type="ARBA" id="ARBA00033355"/>
    </source>
</evidence>
<organism evidence="26 27">
    <name type="scientific">Pseudocohnilembus persalinus</name>
    <name type="common">Ciliate</name>
    <dbReference type="NCBI Taxonomy" id="266149"/>
    <lineage>
        <taxon>Eukaryota</taxon>
        <taxon>Sar</taxon>
        <taxon>Alveolata</taxon>
        <taxon>Ciliophora</taxon>
        <taxon>Intramacronucleata</taxon>
        <taxon>Oligohymenophorea</taxon>
        <taxon>Scuticociliatia</taxon>
        <taxon>Philasterida</taxon>
        <taxon>Pseudocohnilembidae</taxon>
        <taxon>Pseudocohnilembus</taxon>
    </lineage>
</organism>
<evidence type="ECO:0000256" key="17">
    <source>
        <dbReference type="ARBA" id="ARBA00023212"/>
    </source>
</evidence>
<evidence type="ECO:0000256" key="19">
    <source>
        <dbReference type="ARBA" id="ARBA00023242"/>
    </source>
</evidence>
<evidence type="ECO:0000259" key="25">
    <source>
        <dbReference type="Pfam" id="PF00254"/>
    </source>
</evidence>
<dbReference type="PROSITE" id="PS50293">
    <property type="entry name" value="TPR_REGION"/>
    <property type="match status" value="1"/>
</dbReference>
<evidence type="ECO:0000256" key="3">
    <source>
        <dbReference type="ARBA" id="ARBA00004173"/>
    </source>
</evidence>
<evidence type="ECO:0000313" key="27">
    <source>
        <dbReference type="Proteomes" id="UP000054937"/>
    </source>
</evidence>
<dbReference type="GO" id="GO:0005829">
    <property type="term" value="C:cytosol"/>
    <property type="evidence" value="ECO:0007669"/>
    <property type="project" value="UniProtKB-SubCell"/>
</dbReference>
<evidence type="ECO:0000256" key="20">
    <source>
        <dbReference type="ARBA" id="ARBA00029866"/>
    </source>
</evidence>
<protein>
    <recommendedName>
        <fullName evidence="7">Peptidyl-prolyl cis-trans isomerase FKBP4</fullName>
        <ecNumber evidence="6">5.2.1.8</ecNumber>
    </recommendedName>
    <alternativeName>
        <fullName evidence="21">52 kDa FK506-binding protein</fullName>
    </alternativeName>
    <alternativeName>
        <fullName evidence="22">FK506-binding protein 4</fullName>
    </alternativeName>
    <alternativeName>
        <fullName evidence="20">HSP-binding immunophilin</fullName>
    </alternativeName>
    <alternativeName>
        <fullName evidence="23">Immunophilin FKBP52</fullName>
    </alternativeName>
</protein>
<evidence type="ECO:0000256" key="16">
    <source>
        <dbReference type="ARBA" id="ARBA00023128"/>
    </source>
</evidence>
<dbReference type="InterPro" id="IPR001179">
    <property type="entry name" value="PPIase_FKBP_dom"/>
</dbReference>
<evidence type="ECO:0000256" key="21">
    <source>
        <dbReference type="ARBA" id="ARBA00031005"/>
    </source>
</evidence>
<dbReference type="GO" id="GO:0003755">
    <property type="term" value="F:peptidyl-prolyl cis-trans isomerase activity"/>
    <property type="evidence" value="ECO:0007669"/>
    <property type="project" value="UniProtKB-EC"/>
</dbReference>
<evidence type="ECO:0000256" key="13">
    <source>
        <dbReference type="ARBA" id="ARBA00022803"/>
    </source>
</evidence>
<dbReference type="InterPro" id="IPR046357">
    <property type="entry name" value="PPIase_dom_sf"/>
</dbReference>
<keyword evidence="18" id="KW-0413">Isomerase</keyword>
<evidence type="ECO:0000313" key="26">
    <source>
        <dbReference type="EMBL" id="KRW99683.1"/>
    </source>
</evidence>
<evidence type="ECO:0000256" key="2">
    <source>
        <dbReference type="ARBA" id="ARBA00004123"/>
    </source>
</evidence>
<evidence type="ECO:0000256" key="11">
    <source>
        <dbReference type="ARBA" id="ARBA00022701"/>
    </source>
</evidence>
<keyword evidence="11" id="KW-0493">Microtubule</keyword>
<proteinExistence type="predicted"/>
<feature type="repeat" description="TPR" evidence="24">
    <location>
        <begin position="213"/>
        <end position="246"/>
    </location>
</feature>
<keyword evidence="12" id="KW-0677">Repeat</keyword>
<dbReference type="Pfam" id="PF07719">
    <property type="entry name" value="TPR_2"/>
    <property type="match status" value="1"/>
</dbReference>
<dbReference type="Gene3D" id="1.25.40.10">
    <property type="entry name" value="Tetratricopeptide repeat domain"/>
    <property type="match status" value="1"/>
</dbReference>
<name>A0A0V0QBS7_PSEPJ</name>
<dbReference type="OrthoDB" id="292604at2759"/>
<dbReference type="SUPFAM" id="SSF48452">
    <property type="entry name" value="TPR-like"/>
    <property type="match status" value="1"/>
</dbReference>
<dbReference type="FunCoup" id="A0A0V0QBS7">
    <property type="interactions" value="273"/>
</dbReference>
<dbReference type="InterPro" id="IPR050754">
    <property type="entry name" value="FKBP4/5/8-like"/>
</dbReference>
<evidence type="ECO:0000256" key="7">
    <source>
        <dbReference type="ARBA" id="ARBA00017417"/>
    </source>
</evidence>
<dbReference type="SUPFAM" id="SSF54534">
    <property type="entry name" value="FKBP-like"/>
    <property type="match status" value="1"/>
</dbReference>
<keyword evidence="17" id="KW-0206">Cytoskeleton</keyword>
<dbReference type="AlphaFoldDB" id="A0A0V0QBS7"/>
<dbReference type="Gene3D" id="3.10.50.40">
    <property type="match status" value="1"/>
</dbReference>
<dbReference type="InParanoid" id="A0A0V0QBS7"/>
<dbReference type="OMA" id="YHSPATK"/>
<dbReference type="InterPro" id="IPR011990">
    <property type="entry name" value="TPR-like_helical_dom_sf"/>
</dbReference>
<keyword evidence="8" id="KW-0488">Methylation</keyword>
<keyword evidence="15" id="KW-0697">Rotamase</keyword>
<dbReference type="Pfam" id="PF13181">
    <property type="entry name" value="TPR_8"/>
    <property type="match status" value="1"/>
</dbReference>
<dbReference type="PANTHER" id="PTHR46512:SF9">
    <property type="entry name" value="PEPTIDYLPROLYL ISOMERASE"/>
    <property type="match status" value="1"/>
</dbReference>
<evidence type="ECO:0000256" key="8">
    <source>
        <dbReference type="ARBA" id="ARBA00022481"/>
    </source>
</evidence>
<reference evidence="26 27" key="1">
    <citation type="journal article" date="2015" name="Sci. Rep.">
        <title>Genome of the facultative scuticociliatosis pathogen Pseudocohnilembus persalinus provides insight into its virulence through horizontal gene transfer.</title>
        <authorList>
            <person name="Xiong J."/>
            <person name="Wang G."/>
            <person name="Cheng J."/>
            <person name="Tian M."/>
            <person name="Pan X."/>
            <person name="Warren A."/>
            <person name="Jiang C."/>
            <person name="Yuan D."/>
            <person name="Miao W."/>
        </authorList>
    </citation>
    <scope>NUCLEOTIDE SEQUENCE [LARGE SCALE GENOMIC DNA]</scope>
    <source>
        <strain evidence="26">36N120E</strain>
    </source>
</reference>
<keyword evidence="9" id="KW-0963">Cytoplasm</keyword>
<dbReference type="PROSITE" id="PS50005">
    <property type="entry name" value="TPR"/>
    <property type="match status" value="1"/>
</dbReference>
<dbReference type="PANTHER" id="PTHR46512">
    <property type="entry name" value="PEPTIDYLPROLYL ISOMERASE"/>
    <property type="match status" value="1"/>
</dbReference>
<keyword evidence="19" id="KW-0539">Nucleus</keyword>
<keyword evidence="27" id="KW-1185">Reference proteome</keyword>
<accession>A0A0V0QBS7</accession>
<evidence type="ECO:0000256" key="1">
    <source>
        <dbReference type="ARBA" id="ARBA00000971"/>
    </source>
</evidence>